<evidence type="ECO:0000256" key="1">
    <source>
        <dbReference type="SAM" id="MobiDB-lite"/>
    </source>
</evidence>
<protein>
    <submittedName>
        <fullName evidence="2">Uncharacterized protein</fullName>
    </submittedName>
</protein>
<dbReference type="EMBL" id="CADCWF010000090">
    <property type="protein sequence ID" value="CAA9547719.1"/>
    <property type="molecule type" value="Genomic_DNA"/>
</dbReference>
<feature type="compositionally biased region" description="Basic residues" evidence="1">
    <location>
        <begin position="148"/>
        <end position="158"/>
    </location>
</feature>
<feature type="compositionally biased region" description="Basic residues" evidence="1">
    <location>
        <begin position="1"/>
        <end position="27"/>
    </location>
</feature>
<evidence type="ECO:0000313" key="2">
    <source>
        <dbReference type="EMBL" id="CAA9547719.1"/>
    </source>
</evidence>
<proteinExistence type="predicted"/>
<accession>A0A6J4UDS3</accession>
<feature type="compositionally biased region" description="Low complexity" evidence="1">
    <location>
        <begin position="98"/>
        <end position="108"/>
    </location>
</feature>
<reference evidence="2" key="1">
    <citation type="submission" date="2020-02" db="EMBL/GenBank/DDBJ databases">
        <authorList>
            <person name="Meier V. D."/>
        </authorList>
    </citation>
    <scope>NUCLEOTIDE SEQUENCE</scope>
    <source>
        <strain evidence="2">AVDCRST_MAG59</strain>
    </source>
</reference>
<gene>
    <name evidence="2" type="ORF">AVDCRST_MAG59-1426</name>
</gene>
<feature type="compositionally biased region" description="Basic and acidic residues" evidence="1">
    <location>
        <begin position="159"/>
        <end position="171"/>
    </location>
</feature>
<feature type="region of interest" description="Disordered" evidence="1">
    <location>
        <begin position="1"/>
        <end position="198"/>
    </location>
</feature>
<feature type="compositionally biased region" description="Low complexity" evidence="1">
    <location>
        <begin position="28"/>
        <end position="39"/>
    </location>
</feature>
<feature type="non-terminal residue" evidence="2">
    <location>
        <position position="1"/>
    </location>
</feature>
<name>A0A6J4UDS3_9BACT</name>
<organism evidence="2">
    <name type="scientific">uncultured Thermomicrobiales bacterium</name>
    <dbReference type="NCBI Taxonomy" id="1645740"/>
    <lineage>
        <taxon>Bacteria</taxon>
        <taxon>Pseudomonadati</taxon>
        <taxon>Thermomicrobiota</taxon>
        <taxon>Thermomicrobia</taxon>
        <taxon>Thermomicrobiales</taxon>
        <taxon>environmental samples</taxon>
    </lineage>
</organism>
<feature type="compositionally biased region" description="Low complexity" evidence="1">
    <location>
        <begin position="122"/>
        <end position="131"/>
    </location>
</feature>
<feature type="non-terminal residue" evidence="2">
    <location>
        <position position="198"/>
    </location>
</feature>
<sequence length="198" mass="20652">GPRRSRGSHGRCPRRGRRGPAGRRTGARRVAAGTAARPPSGGEGLRHGRRRRQSAAGRPGRPWPVPDRAAGTAGKPEPEPEPLSGAVRRGAGERLAPRRAAAALLPRGRGAGRRLPGDAVGRRLAPRSGRPAARRRQLGRLGPAGLGRRPRCGRWRGRRPLDHGDGPDRRRGAGLAGRLDPDGPGPAVPAAPAGRGAV</sequence>
<dbReference type="AlphaFoldDB" id="A0A6J4UDS3"/>